<comment type="function">
    <text evidence="2 7">Catalyzes the formation of N(7)-methylguanine at position 46 (m7G46) in tRNA.</text>
</comment>
<dbReference type="RefSeq" id="WP_091968568.1">
    <property type="nucleotide sequence ID" value="NZ_FOPM01000002.1"/>
</dbReference>
<keyword evidence="4 7" id="KW-0808">Transferase</keyword>
<proteinExistence type="inferred from homology"/>
<accession>A0A1I2R7V9</accession>
<keyword evidence="5 7" id="KW-0949">S-adenosyl-L-methionine</keyword>
<dbReference type="InterPro" id="IPR029063">
    <property type="entry name" value="SAM-dependent_MTases_sf"/>
</dbReference>
<dbReference type="Gene3D" id="3.40.50.150">
    <property type="entry name" value="Vaccinia Virus protein VP39"/>
    <property type="match status" value="1"/>
</dbReference>
<dbReference type="AlphaFoldDB" id="A0A1I2R7V9"/>
<dbReference type="PROSITE" id="PS51625">
    <property type="entry name" value="SAM_MT_TRMB"/>
    <property type="match status" value="1"/>
</dbReference>
<comment type="similarity">
    <text evidence="7">Belongs to the class I-like SAM-binding methyltransferase superfamily. TrmB family.</text>
</comment>
<dbReference type="UniPathway" id="UPA00989"/>
<feature type="binding site" evidence="7">
    <location>
        <position position="103"/>
    </location>
    <ligand>
        <name>S-adenosyl-L-methionine</name>
        <dbReference type="ChEBI" id="CHEBI:59789"/>
    </ligand>
</feature>
<dbReference type="PANTHER" id="PTHR23417:SF14">
    <property type="entry name" value="PENTACOTRIPEPTIDE-REPEAT REGION OF PRORP DOMAIN-CONTAINING PROTEIN"/>
    <property type="match status" value="1"/>
</dbReference>
<comment type="pathway">
    <text evidence="7">tRNA modification; N(7)-methylguanine-tRNA biosynthesis.</text>
</comment>
<comment type="catalytic activity">
    <reaction evidence="1 7">
        <text>guanosine(46) in tRNA + S-adenosyl-L-methionine = N(7)-methylguanosine(46) in tRNA + S-adenosyl-L-homocysteine</text>
        <dbReference type="Rhea" id="RHEA:42708"/>
        <dbReference type="Rhea" id="RHEA-COMP:10188"/>
        <dbReference type="Rhea" id="RHEA-COMP:10189"/>
        <dbReference type="ChEBI" id="CHEBI:57856"/>
        <dbReference type="ChEBI" id="CHEBI:59789"/>
        <dbReference type="ChEBI" id="CHEBI:74269"/>
        <dbReference type="ChEBI" id="CHEBI:74480"/>
        <dbReference type="EC" id="2.1.1.33"/>
    </reaction>
</comment>
<evidence type="ECO:0000256" key="7">
    <source>
        <dbReference type="HAMAP-Rule" id="MF_01057"/>
    </source>
</evidence>
<dbReference type="STRING" id="582675.SAMN05192565_102150"/>
<evidence type="ECO:0000256" key="6">
    <source>
        <dbReference type="ARBA" id="ARBA00022694"/>
    </source>
</evidence>
<dbReference type="InterPro" id="IPR003358">
    <property type="entry name" value="tRNA_(Gua-N-7)_MeTrfase_Trmb"/>
</dbReference>
<dbReference type="EC" id="2.1.1.33" evidence="7"/>
<keyword evidence="6 7" id="KW-0819">tRNA processing</keyword>
<name>A0A1I2R7V9_9HYPH</name>
<dbReference type="Pfam" id="PF02390">
    <property type="entry name" value="Methyltransf_4"/>
    <property type="match status" value="1"/>
</dbReference>
<dbReference type="InterPro" id="IPR055361">
    <property type="entry name" value="tRNA_methyltr_TrmB_bact"/>
</dbReference>
<feature type="binding site" evidence="7">
    <location>
        <position position="188"/>
    </location>
    <ligand>
        <name>substrate</name>
    </ligand>
</feature>
<dbReference type="Proteomes" id="UP000199229">
    <property type="component" value="Unassembled WGS sequence"/>
</dbReference>
<feature type="binding site" evidence="7">
    <location>
        <position position="152"/>
    </location>
    <ligand>
        <name>S-adenosyl-L-methionine</name>
        <dbReference type="ChEBI" id="CHEBI:59789"/>
    </ligand>
</feature>
<organism evidence="8 9">
    <name type="scientific">Methylobacterium gossipiicola</name>
    <dbReference type="NCBI Taxonomy" id="582675"/>
    <lineage>
        <taxon>Bacteria</taxon>
        <taxon>Pseudomonadati</taxon>
        <taxon>Pseudomonadota</taxon>
        <taxon>Alphaproteobacteria</taxon>
        <taxon>Hyphomicrobiales</taxon>
        <taxon>Methylobacteriaceae</taxon>
        <taxon>Methylobacterium</taxon>
    </lineage>
</organism>
<feature type="binding site" evidence="7">
    <location>
        <position position="78"/>
    </location>
    <ligand>
        <name>S-adenosyl-L-methionine</name>
        <dbReference type="ChEBI" id="CHEBI:59789"/>
    </ligand>
</feature>
<dbReference type="EMBL" id="FOPM01000002">
    <property type="protein sequence ID" value="SFG36814.1"/>
    <property type="molecule type" value="Genomic_DNA"/>
</dbReference>
<sequence>MTMGRDELPPIAGGDDAVGEEAADRAFFGRRKGKRLRAAQEQRIAEELPRLRVALPAAGTHLDPPDLFSVPVDEVWLEIGFGGGEHLAAQAQANPRVGIVGAEPFVNGVAKLLRAVDDGGLRNVRVWDEDATALLAAIPDASLSRVYLLYPDPWPKRRQRKRRFVSDESLSEIARVLKPGGVFRFASDIDDYAGWTLVRAARCPGLAWTAASADAWRRPWADWPGTRYEAKALAVGRLPTYLEFRRVAAD</sequence>
<reference evidence="9" key="1">
    <citation type="submission" date="2016-10" db="EMBL/GenBank/DDBJ databases">
        <authorList>
            <person name="Varghese N."/>
            <person name="Submissions S."/>
        </authorList>
    </citation>
    <scope>NUCLEOTIDE SEQUENCE [LARGE SCALE GENOMIC DNA]</scope>
    <source>
        <strain evidence="9">Gh-105</strain>
    </source>
</reference>
<dbReference type="PANTHER" id="PTHR23417">
    <property type="entry name" value="3-DEOXY-D-MANNO-OCTULOSONIC-ACID TRANSFERASE/TRNA GUANINE-N 7 - -METHYLTRANSFERASE"/>
    <property type="match status" value="1"/>
</dbReference>
<gene>
    <name evidence="7" type="primary">trmB</name>
    <name evidence="8" type="ORF">SAMN05192565_102150</name>
</gene>
<evidence type="ECO:0000313" key="8">
    <source>
        <dbReference type="EMBL" id="SFG36814.1"/>
    </source>
</evidence>
<keyword evidence="3 7" id="KW-0489">Methyltransferase</keyword>
<evidence type="ECO:0000313" key="9">
    <source>
        <dbReference type="Proteomes" id="UP000199229"/>
    </source>
</evidence>
<feature type="binding site" evidence="7">
    <location>
        <position position="130"/>
    </location>
    <ligand>
        <name>S-adenosyl-L-methionine</name>
        <dbReference type="ChEBI" id="CHEBI:59789"/>
    </ligand>
</feature>
<feature type="binding site" evidence="7">
    <location>
        <position position="156"/>
    </location>
    <ligand>
        <name>substrate</name>
    </ligand>
</feature>
<evidence type="ECO:0000256" key="5">
    <source>
        <dbReference type="ARBA" id="ARBA00022691"/>
    </source>
</evidence>
<evidence type="ECO:0000256" key="2">
    <source>
        <dbReference type="ARBA" id="ARBA00003015"/>
    </source>
</evidence>
<dbReference type="OrthoDB" id="9802090at2"/>
<dbReference type="GO" id="GO:0008176">
    <property type="term" value="F:tRNA (guanine(46)-N7)-methyltransferase activity"/>
    <property type="evidence" value="ECO:0007669"/>
    <property type="project" value="UniProtKB-UniRule"/>
</dbReference>
<keyword evidence="9" id="KW-1185">Reference proteome</keyword>
<evidence type="ECO:0000256" key="1">
    <source>
        <dbReference type="ARBA" id="ARBA00000142"/>
    </source>
</evidence>
<dbReference type="SUPFAM" id="SSF53335">
    <property type="entry name" value="S-adenosyl-L-methionine-dependent methyltransferases"/>
    <property type="match status" value="1"/>
</dbReference>
<dbReference type="NCBIfam" id="TIGR00091">
    <property type="entry name" value="tRNA (guanosine(46)-N7)-methyltransferase TrmB"/>
    <property type="match status" value="1"/>
</dbReference>
<evidence type="ECO:0000256" key="4">
    <source>
        <dbReference type="ARBA" id="ARBA00022679"/>
    </source>
</evidence>
<comment type="caution">
    <text evidence="7">Lacks conserved residue(s) required for the propagation of feature annotation.</text>
</comment>
<feature type="binding site" evidence="7">
    <location>
        <begin position="226"/>
        <end position="229"/>
    </location>
    <ligand>
        <name>substrate</name>
    </ligand>
</feature>
<protein>
    <recommendedName>
        <fullName evidence="7">tRNA (guanine-N(7)-)-methyltransferase</fullName>
        <ecNumber evidence="7">2.1.1.33</ecNumber>
    </recommendedName>
    <alternativeName>
        <fullName evidence="7">tRNA (guanine(46)-N(7))-methyltransferase</fullName>
    </alternativeName>
    <alternativeName>
        <fullName evidence="7">tRNA(m7G46)-methyltransferase</fullName>
    </alternativeName>
</protein>
<dbReference type="GO" id="GO:0043527">
    <property type="term" value="C:tRNA methyltransferase complex"/>
    <property type="evidence" value="ECO:0007669"/>
    <property type="project" value="TreeGrafter"/>
</dbReference>
<evidence type="ECO:0000256" key="3">
    <source>
        <dbReference type="ARBA" id="ARBA00022603"/>
    </source>
</evidence>
<dbReference type="HAMAP" id="MF_01057">
    <property type="entry name" value="tRNA_methyltr_TrmB"/>
    <property type="match status" value="1"/>
</dbReference>